<dbReference type="Proteomes" id="UP001597532">
    <property type="component" value="Unassembled WGS sequence"/>
</dbReference>
<dbReference type="RefSeq" id="WP_251805564.1">
    <property type="nucleotide sequence ID" value="NZ_CP166679.1"/>
</dbReference>
<keyword evidence="2" id="KW-1185">Reference proteome</keyword>
<name>A0ABW5VGJ2_9FLAO</name>
<accession>A0ABW5VGJ2</accession>
<protein>
    <submittedName>
        <fullName evidence="1">Uncharacterized protein</fullName>
    </submittedName>
</protein>
<evidence type="ECO:0000313" key="1">
    <source>
        <dbReference type="EMBL" id="MFD2790425.1"/>
    </source>
</evidence>
<comment type="caution">
    <text evidence="1">The sequence shown here is derived from an EMBL/GenBank/DDBJ whole genome shotgun (WGS) entry which is preliminary data.</text>
</comment>
<evidence type="ECO:0000313" key="2">
    <source>
        <dbReference type="Proteomes" id="UP001597532"/>
    </source>
</evidence>
<gene>
    <name evidence="1" type="ORF">ACFS1K_11680</name>
</gene>
<sequence>MENNRKEISPITKIEKVHWHIQHWKSDLQFMEDETRFIDQLLKSDIFKPNTQDLFERIQQYLGGLEQFEARKIKLRQLISKHENHLGGLIQFGTATLDSSFYHKHDDLEMEILDCTDDFKGLKAEIFNYVGGTLKK</sequence>
<organism evidence="1 2">
    <name type="scientific">Arenibacter antarcticus</name>
    <dbReference type="NCBI Taxonomy" id="2040469"/>
    <lineage>
        <taxon>Bacteria</taxon>
        <taxon>Pseudomonadati</taxon>
        <taxon>Bacteroidota</taxon>
        <taxon>Flavobacteriia</taxon>
        <taxon>Flavobacteriales</taxon>
        <taxon>Flavobacteriaceae</taxon>
        <taxon>Arenibacter</taxon>
    </lineage>
</organism>
<proteinExistence type="predicted"/>
<reference evidence="2" key="1">
    <citation type="journal article" date="2019" name="Int. J. Syst. Evol. Microbiol.">
        <title>The Global Catalogue of Microorganisms (GCM) 10K type strain sequencing project: providing services to taxonomists for standard genome sequencing and annotation.</title>
        <authorList>
            <consortium name="The Broad Institute Genomics Platform"/>
            <consortium name="The Broad Institute Genome Sequencing Center for Infectious Disease"/>
            <person name="Wu L."/>
            <person name="Ma J."/>
        </authorList>
    </citation>
    <scope>NUCLEOTIDE SEQUENCE [LARGE SCALE GENOMIC DNA]</scope>
    <source>
        <strain evidence="2">KCTC 52924</strain>
    </source>
</reference>
<dbReference type="EMBL" id="JBHUOK010000030">
    <property type="protein sequence ID" value="MFD2790425.1"/>
    <property type="molecule type" value="Genomic_DNA"/>
</dbReference>